<reference evidence="1 2" key="1">
    <citation type="submission" date="2024-06" db="EMBL/GenBank/DDBJ databases">
        <title>Sorghum-associated microbial communities from plants grown in Nebraska, USA.</title>
        <authorList>
            <person name="Schachtman D."/>
        </authorList>
    </citation>
    <scope>NUCLEOTIDE SEQUENCE [LARGE SCALE GENOMIC DNA]</scope>
    <source>
        <strain evidence="1 2">1288</strain>
    </source>
</reference>
<name>A0ABV2KBG0_SPOPS</name>
<dbReference type="EMBL" id="JBEPME010000005">
    <property type="protein sequence ID" value="MET3658401.1"/>
    <property type="molecule type" value="Genomic_DNA"/>
</dbReference>
<dbReference type="Proteomes" id="UP001549104">
    <property type="component" value="Unassembled WGS sequence"/>
</dbReference>
<comment type="caution">
    <text evidence="1">The sequence shown here is derived from an EMBL/GenBank/DDBJ whole genome shotgun (WGS) entry which is preliminary data.</text>
</comment>
<gene>
    <name evidence="1" type="ORF">ABIC55_003518</name>
</gene>
<evidence type="ECO:0000313" key="2">
    <source>
        <dbReference type="Proteomes" id="UP001549104"/>
    </source>
</evidence>
<evidence type="ECO:0000313" key="1">
    <source>
        <dbReference type="EMBL" id="MET3658401.1"/>
    </source>
</evidence>
<proteinExistence type="predicted"/>
<protein>
    <submittedName>
        <fullName evidence="1">Uncharacterized protein</fullName>
    </submittedName>
</protein>
<keyword evidence="2" id="KW-1185">Reference proteome</keyword>
<sequence>MPDVTIGSSMFETVRHQGEQIDVHAIKIAELRKEMVS</sequence>
<organism evidence="1 2">
    <name type="scientific">Sporosarcina psychrophila</name>
    <name type="common">Bacillus psychrophilus</name>
    <dbReference type="NCBI Taxonomy" id="1476"/>
    <lineage>
        <taxon>Bacteria</taxon>
        <taxon>Bacillati</taxon>
        <taxon>Bacillota</taxon>
        <taxon>Bacilli</taxon>
        <taxon>Bacillales</taxon>
        <taxon>Caryophanaceae</taxon>
        <taxon>Sporosarcina</taxon>
    </lineage>
</organism>
<accession>A0ABV2KBG0</accession>